<dbReference type="AlphaFoldDB" id="A0A1B9FZS6"/>
<reference evidence="1" key="2">
    <citation type="submission" date="2014-01" db="EMBL/GenBank/DDBJ databases">
        <title>Evolution of pathogenesis and genome organization in the Tremellales.</title>
        <authorList>
            <person name="Cuomo C."/>
            <person name="Litvintseva A."/>
            <person name="Heitman J."/>
            <person name="Chen Y."/>
            <person name="Sun S."/>
            <person name="Springer D."/>
            <person name="Dromer F."/>
            <person name="Young S."/>
            <person name="Zeng Q."/>
            <person name="Chapman S."/>
            <person name="Gujja S."/>
            <person name="Saif S."/>
            <person name="Birren B."/>
        </authorList>
    </citation>
    <scope>NUCLEOTIDE SEQUENCE</scope>
    <source>
        <strain evidence="1">CBS 10118</strain>
    </source>
</reference>
<protein>
    <submittedName>
        <fullName evidence="1">Uncharacterized protein</fullName>
    </submittedName>
</protein>
<gene>
    <name evidence="1" type="ORF">I302_05728</name>
</gene>
<proteinExistence type="predicted"/>
<reference evidence="1" key="1">
    <citation type="submission" date="2013-07" db="EMBL/GenBank/DDBJ databases">
        <title>The Genome Sequence of Cryptococcus bestiolae CBS10118.</title>
        <authorList>
            <consortium name="The Broad Institute Genome Sequencing Platform"/>
            <person name="Cuomo C."/>
            <person name="Litvintseva A."/>
            <person name="Chen Y."/>
            <person name="Heitman J."/>
            <person name="Sun S."/>
            <person name="Springer D."/>
            <person name="Dromer F."/>
            <person name="Young S.K."/>
            <person name="Zeng Q."/>
            <person name="Gargeya S."/>
            <person name="Fitzgerald M."/>
            <person name="Abouelleil A."/>
            <person name="Alvarado L."/>
            <person name="Berlin A.M."/>
            <person name="Chapman S.B."/>
            <person name="Dewar J."/>
            <person name="Goldberg J."/>
            <person name="Griggs A."/>
            <person name="Gujja S."/>
            <person name="Hansen M."/>
            <person name="Howarth C."/>
            <person name="Imamovic A."/>
            <person name="Larimer J."/>
            <person name="McCowan C."/>
            <person name="Murphy C."/>
            <person name="Pearson M."/>
            <person name="Priest M."/>
            <person name="Roberts A."/>
            <person name="Saif S."/>
            <person name="Shea T."/>
            <person name="Sykes S."/>
            <person name="Wortman J."/>
            <person name="Nusbaum C."/>
            <person name="Birren B."/>
        </authorList>
    </citation>
    <scope>NUCLEOTIDE SEQUENCE [LARGE SCALE GENOMIC DNA]</scope>
    <source>
        <strain evidence="1">CBS 10118</strain>
    </source>
</reference>
<evidence type="ECO:0000313" key="1">
    <source>
        <dbReference type="EMBL" id="OCF24269.1"/>
    </source>
</evidence>
<accession>A0A1B9FZS6</accession>
<sequence>MNAFHNSAFAVFFDWSQCHQRTEKRDRESIPKSRVSQQSWLLRTFHYSSGLGTGSFIHSVTPTKSPLSVPTANQASQFKLQEIEDAAVKFYLPFDASPGISHEATFKREIPCTLNVTRLSISLGGLGLSWKTNSSRKIQGTLETDLRVYFRTWDKPTQVDLGKNPAISHSTREIKSLDRSLRSTTKASIDWDKA</sequence>
<organism evidence="1">
    <name type="scientific">Kwoniella bestiolae CBS 10118</name>
    <dbReference type="NCBI Taxonomy" id="1296100"/>
    <lineage>
        <taxon>Eukaryota</taxon>
        <taxon>Fungi</taxon>
        <taxon>Dikarya</taxon>
        <taxon>Basidiomycota</taxon>
        <taxon>Agaricomycotina</taxon>
        <taxon>Tremellomycetes</taxon>
        <taxon>Tremellales</taxon>
        <taxon>Cryptococcaceae</taxon>
        <taxon>Kwoniella</taxon>
    </lineage>
</organism>
<dbReference type="EMBL" id="KI894022">
    <property type="protein sequence ID" value="OCF24269.1"/>
    <property type="molecule type" value="Genomic_DNA"/>
</dbReference>
<name>A0A1B9FZS6_9TREE</name>
<dbReference type="VEuPathDB" id="FungiDB:I302_05728"/>